<feature type="transmembrane region" description="Helical" evidence="1">
    <location>
        <begin position="37"/>
        <end position="56"/>
    </location>
</feature>
<proteinExistence type="predicted"/>
<sequence>MASQLGFLLKLLSFSALVSVFIKSADPLWIPPTVTNVLIMVVSPTVIMAILLLWRIPKQQQN</sequence>
<organism evidence="2 3">
    <name type="scientific">Cuspidothrix issatschenkoi CHARLIE-1</name>
    <dbReference type="NCBI Taxonomy" id="2052836"/>
    <lineage>
        <taxon>Bacteria</taxon>
        <taxon>Bacillati</taxon>
        <taxon>Cyanobacteriota</taxon>
        <taxon>Cyanophyceae</taxon>
        <taxon>Nostocales</taxon>
        <taxon>Aphanizomenonaceae</taxon>
        <taxon>Cuspidothrix</taxon>
    </lineage>
</organism>
<accession>A0A2S6CS63</accession>
<gene>
    <name evidence="2" type="ORF">CUN59_14750</name>
</gene>
<dbReference type="Proteomes" id="UP000239589">
    <property type="component" value="Unassembled WGS sequence"/>
</dbReference>
<dbReference type="EMBL" id="PGEM01000108">
    <property type="protein sequence ID" value="PPJ62583.1"/>
    <property type="molecule type" value="Genomic_DNA"/>
</dbReference>
<name>A0A2S6CS63_9CYAN</name>
<reference evidence="2 3" key="1">
    <citation type="submission" date="2018-02" db="EMBL/GenBank/DDBJ databases">
        <title>Discovery of a pederin family compound in a non-symbiotic bloom-forming cyanobacterium.</title>
        <authorList>
            <person name="Kust A."/>
            <person name="Mares J."/>
            <person name="Jokela J."/>
            <person name="Urajova P."/>
            <person name="Hajek J."/>
            <person name="Saurav K."/>
            <person name="Voracova K."/>
            <person name="Fewer D.P."/>
            <person name="Haapaniemi E."/>
            <person name="Permi P."/>
            <person name="Rehakova K."/>
            <person name="Sivonen K."/>
            <person name="Hrouzek P."/>
        </authorList>
    </citation>
    <scope>NUCLEOTIDE SEQUENCE [LARGE SCALE GENOMIC DNA]</scope>
    <source>
        <strain evidence="2 3">CHARLIE-1</strain>
    </source>
</reference>
<keyword evidence="1" id="KW-1133">Transmembrane helix</keyword>
<comment type="caution">
    <text evidence="2">The sequence shown here is derived from an EMBL/GenBank/DDBJ whole genome shotgun (WGS) entry which is preliminary data.</text>
</comment>
<dbReference type="RefSeq" id="WP_104388557.1">
    <property type="nucleotide sequence ID" value="NZ_PGEM01000108.1"/>
</dbReference>
<protein>
    <submittedName>
        <fullName evidence="2">Uncharacterized protein</fullName>
    </submittedName>
</protein>
<keyword evidence="1" id="KW-0472">Membrane</keyword>
<keyword evidence="1" id="KW-0812">Transmembrane</keyword>
<evidence type="ECO:0000313" key="2">
    <source>
        <dbReference type="EMBL" id="PPJ62583.1"/>
    </source>
</evidence>
<dbReference type="OrthoDB" id="428271at2"/>
<evidence type="ECO:0000313" key="3">
    <source>
        <dbReference type="Proteomes" id="UP000239589"/>
    </source>
</evidence>
<keyword evidence="3" id="KW-1185">Reference proteome</keyword>
<dbReference type="AlphaFoldDB" id="A0A2S6CS63"/>
<evidence type="ECO:0000256" key="1">
    <source>
        <dbReference type="SAM" id="Phobius"/>
    </source>
</evidence>